<dbReference type="InterPro" id="IPR020040">
    <property type="entry name" value="Ribosomal_uL6_a/b-dom"/>
</dbReference>
<comment type="caution">
    <text evidence="10">The sequence shown here is derived from an EMBL/GenBank/DDBJ whole genome shotgun (WGS) entry which is preliminary data.</text>
</comment>
<protein>
    <recommendedName>
        <fullName evidence="6">Large ribosomal subunit protein uL6</fullName>
    </recommendedName>
</protein>
<dbReference type="EMBL" id="MHLW01000002">
    <property type="protein sequence ID" value="OGZ18406.1"/>
    <property type="molecule type" value="Genomic_DNA"/>
</dbReference>
<keyword evidence="3 6" id="KW-0694">RNA-binding</keyword>
<dbReference type="AlphaFoldDB" id="A0A1G2DXV1"/>
<proteinExistence type="inferred from homology"/>
<comment type="function">
    <text evidence="6 8">This protein binds to the 23S rRNA, and is important in its secondary structure. It is located near the subunit interface in the base of the L7/L12 stalk, and near the tRNA binding site of the peptidyltransferase center.</text>
</comment>
<dbReference type="PANTHER" id="PTHR11655">
    <property type="entry name" value="60S/50S RIBOSOMAL PROTEIN L6/L9"/>
    <property type="match status" value="1"/>
</dbReference>
<dbReference type="Pfam" id="PF00347">
    <property type="entry name" value="Ribosomal_L6"/>
    <property type="match status" value="2"/>
</dbReference>
<dbReference type="NCBIfam" id="TIGR03654">
    <property type="entry name" value="L6_bact"/>
    <property type="match status" value="1"/>
</dbReference>
<keyword evidence="4 6" id="KW-0689">Ribosomal protein</keyword>
<organism evidence="10 11">
    <name type="scientific">Candidatus Nealsonbacteria bacterium RBG_13_37_56</name>
    <dbReference type="NCBI Taxonomy" id="1801661"/>
    <lineage>
        <taxon>Bacteria</taxon>
        <taxon>Candidatus Nealsoniibacteriota</taxon>
    </lineage>
</organism>
<dbReference type="GO" id="GO:0003735">
    <property type="term" value="F:structural constituent of ribosome"/>
    <property type="evidence" value="ECO:0007669"/>
    <property type="project" value="UniProtKB-UniRule"/>
</dbReference>
<dbReference type="PIRSF" id="PIRSF002162">
    <property type="entry name" value="Ribosomal_L6"/>
    <property type="match status" value="1"/>
</dbReference>
<feature type="domain" description="Large ribosomal subunit protein uL6 alpha-beta" evidence="9">
    <location>
        <begin position="11"/>
        <end position="82"/>
    </location>
</feature>
<evidence type="ECO:0000256" key="3">
    <source>
        <dbReference type="ARBA" id="ARBA00022884"/>
    </source>
</evidence>
<keyword evidence="5 6" id="KW-0687">Ribonucleoprotein</keyword>
<dbReference type="InterPro" id="IPR002358">
    <property type="entry name" value="Ribosomal_uL6_CS"/>
</dbReference>
<dbReference type="SUPFAM" id="SSF56053">
    <property type="entry name" value="Ribosomal protein L6"/>
    <property type="match status" value="2"/>
</dbReference>
<evidence type="ECO:0000313" key="10">
    <source>
        <dbReference type="EMBL" id="OGZ18406.1"/>
    </source>
</evidence>
<dbReference type="InterPro" id="IPR019906">
    <property type="entry name" value="Ribosomal_uL6_bac-type"/>
</dbReference>
<evidence type="ECO:0000259" key="9">
    <source>
        <dbReference type="Pfam" id="PF00347"/>
    </source>
</evidence>
<accession>A0A1G2DXV1</accession>
<evidence type="ECO:0000256" key="7">
    <source>
        <dbReference type="RuleBase" id="RU003869"/>
    </source>
</evidence>
<evidence type="ECO:0000256" key="1">
    <source>
        <dbReference type="ARBA" id="ARBA00009356"/>
    </source>
</evidence>
<evidence type="ECO:0000256" key="5">
    <source>
        <dbReference type="ARBA" id="ARBA00023274"/>
    </source>
</evidence>
<dbReference type="PANTHER" id="PTHR11655:SF14">
    <property type="entry name" value="LARGE RIBOSOMAL SUBUNIT PROTEIN UL6M"/>
    <property type="match status" value="1"/>
</dbReference>
<gene>
    <name evidence="6" type="primary">rplF</name>
    <name evidence="10" type="ORF">A2V72_00175</name>
</gene>
<sequence>MSRIGKKHIIIPEGVEVSIDDNKVTVKGSKGEIGRIIRPEIKIEKKDNEIIVAPGKETKRTNALWGLSRTLIFNMIEGVTKGYEKKLEIQGVGYKANLEGEDLVLNVGFSHLVRVNKVEGIKFEVEKNIITVSGVDKELVGQITAKIRKIKKPEPYKGKGIRYLGEEVRRKSGKKAAGSEGAK</sequence>
<comment type="subunit">
    <text evidence="6">Part of the 50S ribosomal subunit.</text>
</comment>
<name>A0A1G2DXV1_9BACT</name>
<dbReference type="PRINTS" id="PR00059">
    <property type="entry name" value="RIBOSOMALL6"/>
</dbReference>
<dbReference type="GO" id="GO:0022625">
    <property type="term" value="C:cytosolic large ribosomal subunit"/>
    <property type="evidence" value="ECO:0007669"/>
    <property type="project" value="UniProtKB-UniRule"/>
</dbReference>
<evidence type="ECO:0000256" key="4">
    <source>
        <dbReference type="ARBA" id="ARBA00022980"/>
    </source>
</evidence>
<dbReference type="InterPro" id="IPR000702">
    <property type="entry name" value="Ribosomal_uL6-like"/>
</dbReference>
<dbReference type="HAMAP" id="MF_01365_B">
    <property type="entry name" value="Ribosomal_uL6_B"/>
    <property type="match status" value="1"/>
</dbReference>
<dbReference type="FunFam" id="3.90.930.12:FF:000001">
    <property type="entry name" value="50S ribosomal protein L6"/>
    <property type="match status" value="1"/>
</dbReference>
<comment type="similarity">
    <text evidence="1 6 7">Belongs to the universal ribosomal protein uL6 family.</text>
</comment>
<dbReference type="InterPro" id="IPR036789">
    <property type="entry name" value="Ribosomal_uL6-like_a/b-dom_sf"/>
</dbReference>
<dbReference type="GO" id="GO:0002181">
    <property type="term" value="P:cytoplasmic translation"/>
    <property type="evidence" value="ECO:0007669"/>
    <property type="project" value="TreeGrafter"/>
</dbReference>
<dbReference type="FunFam" id="3.90.930.12:FF:000002">
    <property type="entry name" value="50S ribosomal protein L6"/>
    <property type="match status" value="1"/>
</dbReference>
<feature type="domain" description="Large ribosomal subunit protein uL6 alpha-beta" evidence="9">
    <location>
        <begin position="91"/>
        <end position="163"/>
    </location>
</feature>
<keyword evidence="2 6" id="KW-0699">rRNA-binding</keyword>
<evidence type="ECO:0000256" key="2">
    <source>
        <dbReference type="ARBA" id="ARBA00022730"/>
    </source>
</evidence>
<evidence type="ECO:0000256" key="8">
    <source>
        <dbReference type="RuleBase" id="RU003870"/>
    </source>
</evidence>
<evidence type="ECO:0000256" key="6">
    <source>
        <dbReference type="HAMAP-Rule" id="MF_01365"/>
    </source>
</evidence>
<dbReference type="GO" id="GO:0019843">
    <property type="term" value="F:rRNA binding"/>
    <property type="evidence" value="ECO:0007669"/>
    <property type="project" value="UniProtKB-UniRule"/>
</dbReference>
<reference evidence="10 11" key="1">
    <citation type="journal article" date="2016" name="Nat. Commun.">
        <title>Thousands of microbial genomes shed light on interconnected biogeochemical processes in an aquifer system.</title>
        <authorList>
            <person name="Anantharaman K."/>
            <person name="Brown C.T."/>
            <person name="Hug L.A."/>
            <person name="Sharon I."/>
            <person name="Castelle C.J."/>
            <person name="Probst A.J."/>
            <person name="Thomas B.C."/>
            <person name="Singh A."/>
            <person name="Wilkins M.J."/>
            <person name="Karaoz U."/>
            <person name="Brodie E.L."/>
            <person name="Williams K.H."/>
            <person name="Hubbard S.S."/>
            <person name="Banfield J.F."/>
        </authorList>
    </citation>
    <scope>NUCLEOTIDE SEQUENCE [LARGE SCALE GENOMIC DNA]</scope>
</reference>
<dbReference type="Proteomes" id="UP000178893">
    <property type="component" value="Unassembled WGS sequence"/>
</dbReference>
<dbReference type="Gene3D" id="3.90.930.12">
    <property type="entry name" value="Ribosomal protein L6, alpha-beta domain"/>
    <property type="match status" value="2"/>
</dbReference>
<evidence type="ECO:0000313" key="11">
    <source>
        <dbReference type="Proteomes" id="UP000178893"/>
    </source>
</evidence>
<dbReference type="PROSITE" id="PS00525">
    <property type="entry name" value="RIBOSOMAL_L6_1"/>
    <property type="match status" value="1"/>
</dbReference>